<dbReference type="EMBL" id="JAJAGO010000008">
    <property type="protein sequence ID" value="MCT2591903.1"/>
    <property type="molecule type" value="Genomic_DNA"/>
</dbReference>
<dbReference type="Gene3D" id="3.40.50.1820">
    <property type="entry name" value="alpha/beta hydrolase"/>
    <property type="match status" value="1"/>
</dbReference>
<dbReference type="Pfam" id="PF12697">
    <property type="entry name" value="Abhydrolase_6"/>
    <property type="match status" value="1"/>
</dbReference>
<keyword evidence="3" id="KW-0378">Hydrolase</keyword>
<evidence type="ECO:0000313" key="3">
    <source>
        <dbReference type="EMBL" id="MCT2591903.1"/>
    </source>
</evidence>
<evidence type="ECO:0000259" key="2">
    <source>
        <dbReference type="Pfam" id="PF12697"/>
    </source>
</evidence>
<reference evidence="3 4" key="1">
    <citation type="submission" date="2021-10" db="EMBL/GenBank/DDBJ databases">
        <title>Streptomyces gossypii sp. nov., isolated from soil collected from cotton field.</title>
        <authorList>
            <person name="Ge X."/>
            <person name="Chen X."/>
            <person name="Liu W."/>
        </authorList>
    </citation>
    <scope>NUCLEOTIDE SEQUENCE [LARGE SCALE GENOMIC DNA]</scope>
    <source>
        <strain evidence="3 4">N2-109</strain>
    </source>
</reference>
<dbReference type="GO" id="GO:0016787">
    <property type="term" value="F:hydrolase activity"/>
    <property type="evidence" value="ECO:0007669"/>
    <property type="project" value="UniProtKB-KW"/>
</dbReference>
<feature type="region of interest" description="Disordered" evidence="1">
    <location>
        <begin position="268"/>
        <end position="299"/>
    </location>
</feature>
<dbReference type="InterPro" id="IPR000073">
    <property type="entry name" value="AB_hydrolase_1"/>
</dbReference>
<feature type="domain" description="AB hydrolase-1" evidence="2">
    <location>
        <begin position="38"/>
        <end position="281"/>
    </location>
</feature>
<dbReference type="PANTHER" id="PTHR43433:SF5">
    <property type="entry name" value="AB HYDROLASE-1 DOMAIN-CONTAINING PROTEIN"/>
    <property type="match status" value="1"/>
</dbReference>
<gene>
    <name evidence="3" type="ORF">LHJ74_18695</name>
</gene>
<dbReference type="InterPro" id="IPR050471">
    <property type="entry name" value="AB_hydrolase"/>
</dbReference>
<evidence type="ECO:0000313" key="4">
    <source>
        <dbReference type="Proteomes" id="UP001156389"/>
    </source>
</evidence>
<dbReference type="InterPro" id="IPR029058">
    <property type="entry name" value="AB_hydrolase_fold"/>
</dbReference>
<proteinExistence type="predicted"/>
<organism evidence="3 4">
    <name type="scientific">Streptomyces gossypii</name>
    <dbReference type="NCBI Taxonomy" id="2883101"/>
    <lineage>
        <taxon>Bacteria</taxon>
        <taxon>Bacillati</taxon>
        <taxon>Actinomycetota</taxon>
        <taxon>Actinomycetes</taxon>
        <taxon>Kitasatosporales</taxon>
        <taxon>Streptomycetaceae</taxon>
        <taxon>Streptomyces</taxon>
    </lineage>
</organism>
<dbReference type="Proteomes" id="UP001156389">
    <property type="component" value="Unassembled WGS sequence"/>
</dbReference>
<name>A0ABT2JW52_9ACTN</name>
<dbReference type="SUPFAM" id="SSF53474">
    <property type="entry name" value="alpha/beta-Hydrolases"/>
    <property type="match status" value="1"/>
</dbReference>
<protein>
    <submittedName>
        <fullName evidence="3">Alpha/beta fold hydrolase</fullName>
    </submittedName>
</protein>
<keyword evidence="4" id="KW-1185">Reference proteome</keyword>
<evidence type="ECO:0000256" key="1">
    <source>
        <dbReference type="SAM" id="MobiDB-lite"/>
    </source>
</evidence>
<accession>A0ABT2JW52</accession>
<comment type="caution">
    <text evidence="3">The sequence shown here is derived from an EMBL/GenBank/DDBJ whole genome shotgun (WGS) entry which is preliminary data.</text>
</comment>
<sequence length="299" mass="32528">MSRPPTLDLPDGTRASRMATRRGDFAVHDIGRAEHGTVLLVPGYTGSKEDFLGLLKPVAQAGFRAVAVDGRGQHESGGPRDETAYARDELADDLLAQAEALGGRVHLVGHSLGGLIARSAVLRDASPIASLTLMSSGPAAISRSQQLRVRLLLKGLAVLDMETVWRAMRVFDRFSGPAAKSPLEPVNEAVPPAVLAFLHQRWLNTVPEQLKATGRQLLKEPDRVAELARVPMRMHVLSGERDDAWPVAWMDEMARRLRARRTVIAGAQHSPNADRPLETARELVSGWHAAAEPHPPDRP</sequence>
<dbReference type="RefSeq" id="WP_260219228.1">
    <property type="nucleotide sequence ID" value="NZ_JAJAGO010000008.1"/>
</dbReference>
<dbReference type="PANTHER" id="PTHR43433">
    <property type="entry name" value="HYDROLASE, ALPHA/BETA FOLD FAMILY PROTEIN"/>
    <property type="match status" value="1"/>
</dbReference>